<keyword evidence="14" id="KW-1185">Reference proteome</keyword>
<feature type="compositionally biased region" description="Polar residues" evidence="11">
    <location>
        <begin position="285"/>
        <end position="295"/>
    </location>
</feature>
<dbReference type="GO" id="GO:0016339">
    <property type="term" value="P:calcium-dependent cell-cell adhesion via plasma membrane cell adhesion molecules"/>
    <property type="evidence" value="ECO:0007669"/>
    <property type="project" value="TreeGrafter"/>
</dbReference>
<evidence type="ECO:0000256" key="8">
    <source>
        <dbReference type="PROSITE-ProRule" id="PRU00043"/>
    </source>
</evidence>
<evidence type="ECO:0000259" key="13">
    <source>
        <dbReference type="PROSITE" id="PS50268"/>
    </source>
</evidence>
<dbReference type="FunFam" id="2.60.40.60:FF:000008">
    <property type="entry name" value="Cadherin 24"/>
    <property type="match status" value="1"/>
</dbReference>
<dbReference type="GO" id="GO:0005509">
    <property type="term" value="F:calcium ion binding"/>
    <property type="evidence" value="ECO:0007669"/>
    <property type="project" value="UniProtKB-UniRule"/>
</dbReference>
<dbReference type="Gene3D" id="2.60.40.60">
    <property type="entry name" value="Cadherins"/>
    <property type="match status" value="5"/>
</dbReference>
<feature type="region of interest" description="Disordered" evidence="11">
    <location>
        <begin position="1321"/>
        <end position="1348"/>
    </location>
</feature>
<dbReference type="PANTHER" id="PTHR24027:SF272">
    <property type="entry name" value="CADHERIN-24"/>
    <property type="match status" value="1"/>
</dbReference>
<evidence type="ECO:0000313" key="16">
    <source>
        <dbReference type="RefSeq" id="XP_053537434.1"/>
    </source>
</evidence>
<reference evidence="15 16" key="2">
    <citation type="submission" date="2025-04" db="UniProtKB">
        <authorList>
            <consortium name="RefSeq"/>
        </authorList>
    </citation>
    <scope>IDENTIFICATION</scope>
    <source>
        <tissue evidence="15 16">Blood</tissue>
    </source>
</reference>
<dbReference type="FunFam" id="2.60.40.60:FF:000017">
    <property type="entry name" value="Cadherin 24"/>
    <property type="match status" value="1"/>
</dbReference>
<dbReference type="FunFam" id="2.60.40.60:FF:000009">
    <property type="entry name" value="Cadherin 24"/>
    <property type="match status" value="1"/>
</dbReference>
<dbReference type="InterPro" id="IPR039808">
    <property type="entry name" value="Cadherin"/>
</dbReference>
<keyword evidence="3" id="KW-0677">Repeat</keyword>
<feature type="domain" description="Cadherin" evidence="13">
    <location>
        <begin position="915"/>
        <end position="1019"/>
    </location>
</feature>
<comment type="function">
    <text evidence="10">Cadherins are calcium-dependent cell adhesion proteins.</text>
</comment>
<evidence type="ECO:0000256" key="3">
    <source>
        <dbReference type="ARBA" id="ARBA00022737"/>
    </source>
</evidence>
<evidence type="ECO:0000313" key="14">
    <source>
        <dbReference type="Proteomes" id="UP000221080"/>
    </source>
</evidence>
<feature type="region of interest" description="Disordered" evidence="11">
    <location>
        <begin position="1229"/>
        <end position="1287"/>
    </location>
</feature>
<dbReference type="InterPro" id="IPR002126">
    <property type="entry name" value="Cadherin-like_dom"/>
</dbReference>
<organism evidence="14 15">
    <name type="scientific">Ictalurus punctatus</name>
    <name type="common">Channel catfish</name>
    <name type="synonym">Silurus punctatus</name>
    <dbReference type="NCBI Taxonomy" id="7998"/>
    <lineage>
        <taxon>Eukaryota</taxon>
        <taxon>Metazoa</taxon>
        <taxon>Chordata</taxon>
        <taxon>Craniata</taxon>
        <taxon>Vertebrata</taxon>
        <taxon>Euteleostomi</taxon>
        <taxon>Actinopterygii</taxon>
        <taxon>Neopterygii</taxon>
        <taxon>Teleostei</taxon>
        <taxon>Ostariophysi</taxon>
        <taxon>Siluriformes</taxon>
        <taxon>Ictaluridae</taxon>
        <taxon>Ictalurus</taxon>
    </lineage>
</organism>
<dbReference type="InterPro" id="IPR015919">
    <property type="entry name" value="Cadherin-like_sf"/>
</dbReference>
<evidence type="ECO:0000256" key="4">
    <source>
        <dbReference type="ARBA" id="ARBA00022837"/>
    </source>
</evidence>
<dbReference type="FunFam" id="4.10.900.10:FF:000015">
    <property type="entry name" value="Cadherin 24, type 2b"/>
    <property type="match status" value="1"/>
</dbReference>
<dbReference type="FunFam" id="2.60.40.60:FF:000200">
    <property type="entry name" value="Cadherin 24, type 2b"/>
    <property type="match status" value="1"/>
</dbReference>
<evidence type="ECO:0000313" key="15">
    <source>
        <dbReference type="RefSeq" id="XP_017327539.1"/>
    </source>
</evidence>
<dbReference type="RefSeq" id="XP_053537434.1">
    <property type="nucleotide sequence ID" value="XM_053681459.1"/>
</dbReference>
<keyword evidence="12" id="KW-0732">Signal</keyword>
<feature type="domain" description="Cadherin" evidence="13">
    <location>
        <begin position="697"/>
        <end position="809"/>
    </location>
</feature>
<dbReference type="SMART" id="SM00112">
    <property type="entry name" value="CA"/>
    <property type="match status" value="5"/>
</dbReference>
<comment type="subcellular location">
    <subcellularLocation>
        <location evidence="1 9">Cell membrane</location>
        <topology evidence="1 9">Single-pass type I membrane protein</topology>
    </subcellularLocation>
</comment>
<feature type="domain" description="Cadherin" evidence="13">
    <location>
        <begin position="588"/>
        <end position="696"/>
    </location>
</feature>
<feature type="domain" description="Cadherin" evidence="13">
    <location>
        <begin position="507"/>
        <end position="587"/>
    </location>
</feature>
<feature type="compositionally biased region" description="Polar residues" evidence="11">
    <location>
        <begin position="1336"/>
        <end position="1348"/>
    </location>
</feature>
<keyword evidence="6" id="KW-1133">Transmembrane helix</keyword>
<dbReference type="GO" id="GO:0016342">
    <property type="term" value="C:catenin complex"/>
    <property type="evidence" value="ECO:0007669"/>
    <property type="project" value="TreeGrafter"/>
</dbReference>
<evidence type="ECO:0000256" key="9">
    <source>
        <dbReference type="RuleBase" id="RU003318"/>
    </source>
</evidence>
<dbReference type="GO" id="GO:0045296">
    <property type="term" value="F:cadherin binding"/>
    <property type="evidence" value="ECO:0007669"/>
    <property type="project" value="TreeGrafter"/>
</dbReference>
<dbReference type="InterPro" id="IPR000233">
    <property type="entry name" value="Cadherin_Y-type_LIR"/>
</dbReference>
<dbReference type="GO" id="GO:0034332">
    <property type="term" value="P:adherens junction organization"/>
    <property type="evidence" value="ECO:0007669"/>
    <property type="project" value="TreeGrafter"/>
</dbReference>
<keyword evidence="5 9" id="KW-0130">Cell adhesion</keyword>
<dbReference type="Gene3D" id="4.10.900.10">
    <property type="entry name" value="TCF3-CBD (Catenin binding domain)"/>
    <property type="match status" value="1"/>
</dbReference>
<sequence>MPDRRLLLLVSLCLWEVLVRAEPVTKVVRRRGLSPVHLQLHVVNNQWDQPSLEKNGLPLVRLKEMISADKVDDKFAGHSKAEQTNEALSISNQEELHDFNAKYPQQDNEDSTKMDSRVFKAVDSTRDLLETRRIKNNTKNTEILKRGRVDKGIPIHHKIDSSLHFNRTRYKSPPRFRARPSPGILNNAIGPKGMILDSPRKLNLTGNFGVLKLISKDNLVRIVNSQLQNGLTFQNKISHSRKRDLINIDHGQLEEPKIKRQDSSVTPDVYESDNHNKTSRPAGEPQSSTITNPNVSPVHIFKWPVSDLNPNSKDEDKETAAESIPAVKSKHHLTHVVSTPQSELMADLEAIPFTSHTNMSVIVHEGTSHAPSQAVSDKSYFLDSQTEITLNAKEESGQNMDAPGMDFNVTQEPSDFVEDSHILKLRPNPDGEDMDKEDIWEPSVTWPLHGGHGLVFQEMEEDGGEGWSPKESDGSRSRSRRSWIWNQFFVIEEYAGPEPVLIGRLHTDMDRGDGRTKYVLRGEGAGSVFVIDEKTGNIHVTKPLDREEKDEYRLIATATDSQTERALEPSSQFIIRVQDINDNPPVFEDRPYSATVSEMANIGTSIVQVTATDADDPTYGNSARLVYTLVQGQPHFSVDPQTGILRTAVPDLDRETQDQYLIILQAKDMGGHLGGLSGTTTVTVKLTDVNDNPPHFTQSSWLFSVSELAAPGAEVGRISATDADLGENAKLEYTILEGESGDTFSITGVNQEAIITLTKAVDYESRSSYSFSVEVMNPTVDPRFLRRGPFKDRATIRVAVLDADEPPRFSRARYHMEVSENCPPACTVGRVSAVDPDTGLSSNIRYSIDPQSDPEVLFRITPDTGLITTTTELDREHEQWHNITIIATQRDNPSQVSRVLAAIETLDLNDNAPELDRQYTTAMCDSTSTGQVVQVLRAIDRDEGGNDSTVYFNIPPESSAALNFSIRESGGPTASLVLVSPLQALSRSSTSSLTLHVPLVLRDVSSGLTSTATVTVSVCPCLRGGARAGEKEKQSDAEWERETVCLPQHSSLPSPGLSTAALLAILACGATLLAVTALSLSLRRQKRDSLSPLEEDDVRENIITYDDEGGGEADTAAFDITALQSAPHGARRGYRTLDSRNIRLSQRGQDKSRTYSSWAQAGTMESGQYPSQTPLYGRLCYSSQTLPVLRRSQGPYDPGLTELGYRFSGGQPDHSLVIHNQGAMVGPLEPGALYMGPSEVGNSSREGTASQDGATASEEGTPQKNNTKEDSGSDTQQSQDFNWVQSDSAPRDLVLTRSGSLARPGVSGGWLCDSATLPMAGRRSSRAGLSPKKSAAGSTDGTDGANNAMQSVSRNYTTVLQGEQHKDYTGTLSQGGLEMGSSFVVARPEGGIPLCVPESTGFVADWRERVGVGAYSLGRRDMMPQLLPYPGQGRGAFGGILGYGGAWPTVPEAAGRGMQGGGGQSLALRVGEFLRLRLAQVTFDPTQPPYDSVQVYGLEGTGSRAGSLSSLESEGEKEANKDEWGGGLEEWGPRFHKLAQLFQEREKEIEDEKESEAGTPRKQNGKDKQEKEGLSGDERKDKD</sequence>
<accession>A0A2D0RBL9</accession>
<dbReference type="PROSITE" id="PS50268">
    <property type="entry name" value="CADHERIN_2"/>
    <property type="match status" value="5"/>
</dbReference>
<feature type="domain" description="Cadherin" evidence="13">
    <location>
        <begin position="810"/>
        <end position="915"/>
    </location>
</feature>
<dbReference type="GO" id="GO:0005912">
    <property type="term" value="C:adherens junction"/>
    <property type="evidence" value="ECO:0007669"/>
    <property type="project" value="TreeGrafter"/>
</dbReference>
<feature type="compositionally biased region" description="Polar residues" evidence="11">
    <location>
        <begin position="1273"/>
        <end position="1287"/>
    </location>
</feature>
<evidence type="ECO:0000256" key="1">
    <source>
        <dbReference type="ARBA" id="ARBA00004251"/>
    </source>
</evidence>
<evidence type="ECO:0000256" key="5">
    <source>
        <dbReference type="ARBA" id="ARBA00022889"/>
    </source>
</evidence>
<proteinExistence type="predicted"/>
<feature type="region of interest" description="Disordered" evidence="11">
    <location>
        <begin position="248"/>
        <end position="327"/>
    </location>
</feature>
<dbReference type="SUPFAM" id="SSF49313">
    <property type="entry name" value="Cadherin-like"/>
    <property type="match status" value="5"/>
</dbReference>
<dbReference type="CDD" id="cd11304">
    <property type="entry name" value="Cadherin_repeat"/>
    <property type="match status" value="5"/>
</dbReference>
<evidence type="ECO:0000256" key="7">
    <source>
        <dbReference type="ARBA" id="ARBA00023136"/>
    </source>
</evidence>
<feature type="compositionally biased region" description="Polar residues" evidence="11">
    <location>
        <begin position="1240"/>
        <end position="1265"/>
    </location>
</feature>
<dbReference type="InterPro" id="IPR027397">
    <property type="entry name" value="Catenin-bd_sf"/>
</dbReference>
<evidence type="ECO:0000256" key="10">
    <source>
        <dbReference type="RuleBase" id="RU004357"/>
    </source>
</evidence>
<keyword evidence="2 9" id="KW-0812">Transmembrane</keyword>
<dbReference type="PROSITE" id="PS00232">
    <property type="entry name" value="CADHERIN_1"/>
    <property type="match status" value="1"/>
</dbReference>
<dbReference type="RefSeq" id="XP_017327539.1">
    <property type="nucleotide sequence ID" value="XM_017472050.3"/>
</dbReference>
<dbReference type="GO" id="GO:0044331">
    <property type="term" value="P:cell-cell adhesion mediated by cadherin"/>
    <property type="evidence" value="ECO:0007669"/>
    <property type="project" value="TreeGrafter"/>
</dbReference>
<feature type="signal peptide" evidence="12">
    <location>
        <begin position="1"/>
        <end position="21"/>
    </location>
</feature>
<dbReference type="PRINTS" id="PR00205">
    <property type="entry name" value="CADHERIN"/>
</dbReference>
<evidence type="ECO:0000256" key="2">
    <source>
        <dbReference type="ARBA" id="ARBA00022692"/>
    </source>
</evidence>
<dbReference type="GO" id="GO:0008013">
    <property type="term" value="F:beta-catenin binding"/>
    <property type="evidence" value="ECO:0007669"/>
    <property type="project" value="TreeGrafter"/>
</dbReference>
<name>A0A2D0RBL9_ICTPU</name>
<dbReference type="Pfam" id="PF00028">
    <property type="entry name" value="Cadherin"/>
    <property type="match status" value="5"/>
</dbReference>
<evidence type="ECO:0000256" key="6">
    <source>
        <dbReference type="ARBA" id="ARBA00022989"/>
    </source>
</evidence>
<dbReference type="GO" id="GO:0007043">
    <property type="term" value="P:cell-cell junction assembly"/>
    <property type="evidence" value="ECO:0007669"/>
    <property type="project" value="TreeGrafter"/>
</dbReference>
<dbReference type="GO" id="GO:0002009">
    <property type="term" value="P:morphogenesis of an epithelium"/>
    <property type="evidence" value="ECO:0007669"/>
    <property type="project" value="UniProtKB-ARBA"/>
</dbReference>
<dbReference type="OrthoDB" id="6079678at2759"/>
<gene>
    <name evidence="15 16" type="primary">LOC108267708</name>
</gene>
<dbReference type="PANTHER" id="PTHR24027">
    <property type="entry name" value="CADHERIN-23"/>
    <property type="match status" value="1"/>
</dbReference>
<dbReference type="InterPro" id="IPR020894">
    <property type="entry name" value="Cadherin_CS"/>
</dbReference>
<dbReference type="GO" id="GO:0016477">
    <property type="term" value="P:cell migration"/>
    <property type="evidence" value="ECO:0007669"/>
    <property type="project" value="TreeGrafter"/>
</dbReference>
<reference evidence="14" key="1">
    <citation type="journal article" date="2016" name="Nat. Commun.">
        <title>The channel catfish genome sequence provides insights into the evolution of scale formation in teleosts.</title>
        <authorList>
            <person name="Liu Z."/>
            <person name="Liu S."/>
            <person name="Yao J."/>
            <person name="Bao L."/>
            <person name="Zhang J."/>
            <person name="Li Y."/>
            <person name="Jiang C."/>
            <person name="Sun L."/>
            <person name="Wang R."/>
            <person name="Zhang Y."/>
            <person name="Zhou T."/>
            <person name="Zeng Q."/>
            <person name="Fu Q."/>
            <person name="Gao S."/>
            <person name="Li N."/>
            <person name="Koren S."/>
            <person name="Jiang Y."/>
            <person name="Zimin A."/>
            <person name="Xu P."/>
            <person name="Phillippy A.M."/>
            <person name="Geng X."/>
            <person name="Song L."/>
            <person name="Sun F."/>
            <person name="Li C."/>
            <person name="Wang X."/>
            <person name="Chen A."/>
            <person name="Jin Y."/>
            <person name="Yuan Z."/>
            <person name="Yang Y."/>
            <person name="Tan S."/>
            <person name="Peatman E."/>
            <person name="Lu J."/>
            <person name="Qin Z."/>
            <person name="Dunham R."/>
            <person name="Li Z."/>
            <person name="Sonstegard T."/>
            <person name="Feng J."/>
            <person name="Danzmann R.G."/>
            <person name="Schroeder S."/>
            <person name="Scheffler B."/>
            <person name="Duke M.V."/>
            <person name="Ballard L."/>
            <person name="Kucuktas H."/>
            <person name="Kaltenboeck L."/>
            <person name="Liu H."/>
            <person name="Armbruster J."/>
            <person name="Xie Y."/>
            <person name="Kirby M.L."/>
            <person name="Tian Y."/>
            <person name="Flanagan M.E."/>
            <person name="Mu W."/>
            <person name="Waldbieser G.C."/>
        </authorList>
    </citation>
    <scope>NUCLEOTIDE SEQUENCE [LARGE SCALE GENOMIC DNA]</scope>
    <source>
        <strain evidence="14">SDA103</strain>
    </source>
</reference>
<dbReference type="GeneID" id="108267708"/>
<keyword evidence="7" id="KW-0472">Membrane</keyword>
<feature type="compositionally biased region" description="Basic and acidic residues" evidence="11">
    <location>
        <begin position="248"/>
        <end position="262"/>
    </location>
</feature>
<dbReference type="GO" id="GO:0000902">
    <property type="term" value="P:cell morphogenesis"/>
    <property type="evidence" value="ECO:0007669"/>
    <property type="project" value="TreeGrafter"/>
</dbReference>
<feature type="compositionally biased region" description="Basic and acidic residues" evidence="11">
    <location>
        <begin position="1514"/>
        <end position="1524"/>
    </location>
</feature>
<protein>
    <submittedName>
        <fullName evidence="15 16">Cadherin-2A</fullName>
    </submittedName>
</protein>
<dbReference type="GO" id="GO:0007156">
    <property type="term" value="P:homophilic cell adhesion via plasma membrane adhesion molecules"/>
    <property type="evidence" value="ECO:0007669"/>
    <property type="project" value="InterPro"/>
</dbReference>
<keyword evidence="4 8" id="KW-0106">Calcium</keyword>
<dbReference type="KEGG" id="ipu:108267708"/>
<dbReference type="Pfam" id="PF01049">
    <property type="entry name" value="CADH_Y-type_LIR"/>
    <property type="match status" value="1"/>
</dbReference>
<feature type="compositionally biased region" description="Basic and acidic residues" evidence="11">
    <location>
        <begin position="1564"/>
        <end position="1583"/>
    </location>
</feature>
<feature type="region of interest" description="Disordered" evidence="11">
    <location>
        <begin position="1502"/>
        <end position="1583"/>
    </location>
</feature>
<evidence type="ECO:0000256" key="11">
    <source>
        <dbReference type="SAM" id="MobiDB-lite"/>
    </source>
</evidence>
<dbReference type="FunFam" id="2.60.40.60:FF:000373">
    <property type="entry name" value="Ventral neural cadherin"/>
    <property type="match status" value="1"/>
</dbReference>
<feature type="chain" id="PRO_5013510542" evidence="12">
    <location>
        <begin position="22"/>
        <end position="1583"/>
    </location>
</feature>
<dbReference type="Proteomes" id="UP000221080">
    <property type="component" value="Chromosome 7"/>
</dbReference>
<dbReference type="CTD" id="100007192"/>
<evidence type="ECO:0000256" key="12">
    <source>
        <dbReference type="SAM" id="SignalP"/>
    </source>
</evidence>